<keyword evidence="1" id="KW-0472">Membrane</keyword>
<evidence type="ECO:0000256" key="1">
    <source>
        <dbReference type="SAM" id="Phobius"/>
    </source>
</evidence>
<dbReference type="CDD" id="cd14742">
    <property type="entry name" value="PAAR_RHS"/>
    <property type="match status" value="1"/>
</dbReference>
<sequence>MPDAARVDDLIAHTEAQAGFLAGALIGVAAAAAVAVAIGAVATAAAAEIATAGLATPLIAGAAVTGGEFIANMIIGGSLMSMGEELGEKLGTATMGPPTGMIIEGALNVLINGRPAARVLDPVVCTMHGDPDAIAQGAKRVLINGRPAARVGDKIVCGGVILTGSANVVIGSPPVSMAPIRSEISPWARRAVLIMSIAPGAIGLGRALGPALRGIAEDGFVATAKSGANAIGRALEDRAGGVPAPSEGEAAATPRMVGEWEKPYADQKGVTFDGFDTKRTYDPLNPSPTEATANRVLKNQGWNEKMRNQIIDSGGDHKLVSYSAGSKVYGFSSKNYMIDGQTVIKGSDPNKPSAYWFHEDDLADMRQQYWNETSGKWDSPSIKRDFALPCFNAADDLHAATVNRDLDNIVSARIDPATENYNMTLEDGTIRSGKITLPGGQRQITLPADSLGQFEILR</sequence>
<dbReference type="InterPro" id="IPR008727">
    <property type="entry name" value="PAAR_motif"/>
</dbReference>
<keyword evidence="1" id="KW-1133">Transmembrane helix</keyword>
<comment type="caution">
    <text evidence="3">The sequence shown here is derived from an EMBL/GenBank/DDBJ whole genome shotgun (WGS) entry which is preliminary data.</text>
</comment>
<name>A0ABT1W9C8_9PROT</name>
<feature type="transmembrane region" description="Helical" evidence="1">
    <location>
        <begin position="20"/>
        <end position="46"/>
    </location>
</feature>
<dbReference type="Gene3D" id="2.60.200.60">
    <property type="match status" value="1"/>
</dbReference>
<evidence type="ECO:0000313" key="4">
    <source>
        <dbReference type="Proteomes" id="UP001524587"/>
    </source>
</evidence>
<dbReference type="EMBL" id="JAMSKV010000013">
    <property type="protein sequence ID" value="MCQ8279493.1"/>
    <property type="molecule type" value="Genomic_DNA"/>
</dbReference>
<protein>
    <submittedName>
        <fullName evidence="3">PAAR domain-containing protein</fullName>
    </submittedName>
</protein>
<accession>A0ABT1W9C8</accession>
<keyword evidence="4" id="KW-1185">Reference proteome</keyword>
<evidence type="ECO:0000259" key="2">
    <source>
        <dbReference type="Pfam" id="PF25799"/>
    </source>
</evidence>
<dbReference type="Proteomes" id="UP001524587">
    <property type="component" value="Unassembled WGS sequence"/>
</dbReference>
<dbReference type="InterPro" id="IPR057925">
    <property type="entry name" value="prePAAR_DddA"/>
</dbReference>
<keyword evidence="1" id="KW-0812">Transmembrane</keyword>
<dbReference type="Pfam" id="PF05488">
    <property type="entry name" value="PAAR_motif"/>
    <property type="match status" value="1"/>
</dbReference>
<organism evidence="3 4">
    <name type="scientific">Endosaccharibacter trunci</name>
    <dbReference type="NCBI Taxonomy" id="2812733"/>
    <lineage>
        <taxon>Bacteria</taxon>
        <taxon>Pseudomonadati</taxon>
        <taxon>Pseudomonadota</taxon>
        <taxon>Alphaproteobacteria</taxon>
        <taxon>Acetobacterales</taxon>
        <taxon>Acetobacteraceae</taxon>
        <taxon>Endosaccharibacter</taxon>
    </lineage>
</organism>
<evidence type="ECO:0000313" key="3">
    <source>
        <dbReference type="EMBL" id="MCQ8279493.1"/>
    </source>
</evidence>
<feature type="transmembrane region" description="Helical" evidence="1">
    <location>
        <begin position="58"/>
        <end position="80"/>
    </location>
</feature>
<feature type="domain" description="Double-stranded DNA deaminase toxin A prePAAR motif" evidence="2">
    <location>
        <begin position="3"/>
        <end position="58"/>
    </location>
</feature>
<reference evidence="3 4" key="1">
    <citation type="submission" date="2022-06" db="EMBL/GenBank/DDBJ databases">
        <title>Endosaccharibacter gen. nov., sp. nov., endophytic bacteria isolated from sugarcane.</title>
        <authorList>
            <person name="Pitiwittayakul N."/>
            <person name="Yukphan P."/>
            <person name="Charoenyingcharoen P."/>
            <person name="Tanasupawat S."/>
        </authorList>
    </citation>
    <scope>NUCLEOTIDE SEQUENCE [LARGE SCALE GENOMIC DNA]</scope>
    <source>
        <strain evidence="3 4">KSS8</strain>
    </source>
</reference>
<proteinExistence type="predicted"/>
<gene>
    <name evidence="3" type="ORF">NFI95_13690</name>
</gene>
<dbReference type="RefSeq" id="WP_422864981.1">
    <property type="nucleotide sequence ID" value="NZ_JAMSKV010000013.1"/>
</dbReference>
<dbReference type="Pfam" id="PF25799">
    <property type="entry name" value="prePAAR_I"/>
    <property type="match status" value="1"/>
</dbReference>